<dbReference type="EMBL" id="JAGGJV010000001">
    <property type="protein sequence ID" value="MBP1857585.1"/>
    <property type="molecule type" value="Genomic_DNA"/>
</dbReference>
<protein>
    <recommendedName>
        <fullName evidence="5">Antifreeze protein</fullName>
    </recommendedName>
</protein>
<keyword evidence="2" id="KW-0732">Signal</keyword>
<evidence type="ECO:0000313" key="4">
    <source>
        <dbReference type="Proteomes" id="UP000823786"/>
    </source>
</evidence>
<gene>
    <name evidence="3" type="ORF">J2Z75_001065</name>
</gene>
<proteinExistence type="predicted"/>
<feature type="region of interest" description="Disordered" evidence="1">
    <location>
        <begin position="54"/>
        <end position="78"/>
    </location>
</feature>
<sequence>MRQIFAKLALAGLIGLTGLGATVAPATADTLTFGIHSGGIVDVQYRDRGGYGDERDWDRDRRHRPRWDQGRGQGWGHERRGRCDPWLAADKARAHGMRHARVVDVSPRRVVVEGRRWGEYRRAVFANARGCPFIGG</sequence>
<evidence type="ECO:0000256" key="2">
    <source>
        <dbReference type="SAM" id="SignalP"/>
    </source>
</evidence>
<accession>A0ABS4EI15</accession>
<evidence type="ECO:0008006" key="5">
    <source>
        <dbReference type="Google" id="ProtNLM"/>
    </source>
</evidence>
<comment type="caution">
    <text evidence="3">The sequence shown here is derived from an EMBL/GenBank/DDBJ whole genome shotgun (WGS) entry which is preliminary data.</text>
</comment>
<organism evidence="3 4">
    <name type="scientific">Rhizobium herbae</name>
    <dbReference type="NCBI Taxonomy" id="508661"/>
    <lineage>
        <taxon>Bacteria</taxon>
        <taxon>Pseudomonadati</taxon>
        <taxon>Pseudomonadota</taxon>
        <taxon>Alphaproteobacteria</taxon>
        <taxon>Hyphomicrobiales</taxon>
        <taxon>Rhizobiaceae</taxon>
        <taxon>Rhizobium/Agrobacterium group</taxon>
        <taxon>Rhizobium</taxon>
    </lineage>
</organism>
<name>A0ABS4EI15_9HYPH</name>
<evidence type="ECO:0000313" key="3">
    <source>
        <dbReference type="EMBL" id="MBP1857585.1"/>
    </source>
</evidence>
<feature type="signal peptide" evidence="2">
    <location>
        <begin position="1"/>
        <end position="28"/>
    </location>
</feature>
<dbReference type="Proteomes" id="UP000823786">
    <property type="component" value="Unassembled WGS sequence"/>
</dbReference>
<dbReference type="RefSeq" id="WP_209848635.1">
    <property type="nucleotide sequence ID" value="NZ_JAGGJV010000001.1"/>
</dbReference>
<evidence type="ECO:0000256" key="1">
    <source>
        <dbReference type="SAM" id="MobiDB-lite"/>
    </source>
</evidence>
<keyword evidence="4" id="KW-1185">Reference proteome</keyword>
<feature type="chain" id="PRO_5045992534" description="Antifreeze protein" evidence="2">
    <location>
        <begin position="29"/>
        <end position="136"/>
    </location>
</feature>
<reference evidence="3 4" key="1">
    <citation type="submission" date="2021-03" db="EMBL/GenBank/DDBJ databases">
        <title>Genomic Encyclopedia of Type Strains, Phase IV (KMG-IV): sequencing the most valuable type-strain genomes for metagenomic binning, comparative biology and taxonomic classification.</title>
        <authorList>
            <person name="Goeker M."/>
        </authorList>
    </citation>
    <scope>NUCLEOTIDE SEQUENCE [LARGE SCALE GENOMIC DNA]</scope>
    <source>
        <strain evidence="3 4">DSM 26427</strain>
    </source>
</reference>